<dbReference type="GO" id="GO:0140359">
    <property type="term" value="F:ABC-type transporter activity"/>
    <property type="evidence" value="ECO:0007669"/>
    <property type="project" value="InterPro"/>
</dbReference>
<organism evidence="12 13">
    <name type="scientific">Fusarium xylarioides</name>
    <dbReference type="NCBI Taxonomy" id="221167"/>
    <lineage>
        <taxon>Eukaryota</taxon>
        <taxon>Fungi</taxon>
        <taxon>Dikarya</taxon>
        <taxon>Ascomycota</taxon>
        <taxon>Pezizomycotina</taxon>
        <taxon>Sordariomycetes</taxon>
        <taxon>Hypocreomycetidae</taxon>
        <taxon>Hypocreales</taxon>
        <taxon>Nectriaceae</taxon>
        <taxon>Fusarium</taxon>
        <taxon>Fusarium fujikuroi species complex</taxon>
    </lineage>
</organism>
<comment type="caution">
    <text evidence="12">The sequence shown here is derived from an EMBL/GenBank/DDBJ whole genome shotgun (WGS) entry which is preliminary data.</text>
</comment>
<keyword evidence="8 10" id="KW-0472">Membrane</keyword>
<evidence type="ECO:0000256" key="4">
    <source>
        <dbReference type="ARBA" id="ARBA00022692"/>
    </source>
</evidence>
<dbReference type="GO" id="GO:0016020">
    <property type="term" value="C:membrane"/>
    <property type="evidence" value="ECO:0007669"/>
    <property type="project" value="UniProtKB-SubCell"/>
</dbReference>
<evidence type="ECO:0000256" key="3">
    <source>
        <dbReference type="ARBA" id="ARBA00022448"/>
    </source>
</evidence>
<reference evidence="12" key="1">
    <citation type="journal article" date="2020" name="bioRxiv">
        <title>Historical genomics reveals the evolutionary mechanisms behind multiple outbreaks of the host-specific coffee wilt pathogen Fusarium xylarioides.</title>
        <authorList>
            <person name="Peck D."/>
            <person name="Nowell R.W."/>
            <person name="Flood J."/>
            <person name="Ryan M.J."/>
            <person name="Barraclough T.G."/>
        </authorList>
    </citation>
    <scope>NUCLEOTIDE SEQUENCE</scope>
    <source>
        <strain evidence="12">IMI 127659i</strain>
    </source>
</reference>
<protein>
    <recommendedName>
        <fullName evidence="11">ABC transporter domain-containing protein</fullName>
    </recommendedName>
</protein>
<feature type="transmembrane region" description="Helical" evidence="10">
    <location>
        <begin position="387"/>
        <end position="411"/>
    </location>
</feature>
<feature type="region of interest" description="Disordered" evidence="9">
    <location>
        <begin position="592"/>
        <end position="615"/>
    </location>
</feature>
<evidence type="ECO:0000256" key="5">
    <source>
        <dbReference type="ARBA" id="ARBA00022741"/>
    </source>
</evidence>
<keyword evidence="3" id="KW-0813">Transport</keyword>
<feature type="transmembrane region" description="Helical" evidence="10">
    <location>
        <begin position="990"/>
        <end position="1017"/>
    </location>
</feature>
<dbReference type="SUPFAM" id="SSF52540">
    <property type="entry name" value="P-loop containing nucleoside triphosphate hydrolases"/>
    <property type="match status" value="2"/>
</dbReference>
<evidence type="ECO:0000256" key="10">
    <source>
        <dbReference type="SAM" id="Phobius"/>
    </source>
</evidence>
<feature type="transmembrane region" description="Helical" evidence="10">
    <location>
        <begin position="345"/>
        <end position="366"/>
    </location>
</feature>
<evidence type="ECO:0000256" key="7">
    <source>
        <dbReference type="ARBA" id="ARBA00022989"/>
    </source>
</evidence>
<gene>
    <name evidence="12" type="ORF">H9Q72_007489</name>
</gene>
<evidence type="ECO:0000256" key="8">
    <source>
        <dbReference type="ARBA" id="ARBA00023136"/>
    </source>
</evidence>
<dbReference type="InterPro" id="IPR010929">
    <property type="entry name" value="PDR_CDR_ABC"/>
</dbReference>
<dbReference type="Pfam" id="PF06422">
    <property type="entry name" value="PDR_CDR"/>
    <property type="match status" value="1"/>
</dbReference>
<keyword evidence="6" id="KW-0067">ATP-binding</keyword>
<feature type="transmembrane region" description="Helical" evidence="10">
    <location>
        <begin position="1059"/>
        <end position="1076"/>
    </location>
</feature>
<dbReference type="GO" id="GO:0016887">
    <property type="term" value="F:ATP hydrolysis activity"/>
    <property type="evidence" value="ECO:0007669"/>
    <property type="project" value="InterPro"/>
</dbReference>
<dbReference type="PROSITE" id="PS50893">
    <property type="entry name" value="ABC_TRANSPORTER_2"/>
    <property type="match status" value="1"/>
</dbReference>
<dbReference type="InterPro" id="IPR043926">
    <property type="entry name" value="ABCG_dom"/>
</dbReference>
<keyword evidence="13" id="KW-1185">Reference proteome</keyword>
<keyword evidence="4 10" id="KW-0812">Transmembrane</keyword>
<dbReference type="Pfam" id="PF19055">
    <property type="entry name" value="ABC2_membrane_7"/>
    <property type="match status" value="1"/>
</dbReference>
<dbReference type="Pfam" id="PF00005">
    <property type="entry name" value="ABC_tran"/>
    <property type="match status" value="2"/>
</dbReference>
<feature type="transmembrane region" description="Helical" evidence="10">
    <location>
        <begin position="554"/>
        <end position="573"/>
    </location>
</feature>
<evidence type="ECO:0000256" key="9">
    <source>
        <dbReference type="SAM" id="MobiDB-lite"/>
    </source>
</evidence>
<comment type="subcellular location">
    <subcellularLocation>
        <location evidence="1">Membrane</location>
        <topology evidence="1">Multi-pass membrane protein</topology>
    </subcellularLocation>
</comment>
<evidence type="ECO:0000256" key="6">
    <source>
        <dbReference type="ARBA" id="ARBA00022840"/>
    </source>
</evidence>
<dbReference type="InterPro" id="IPR003439">
    <property type="entry name" value="ABC_transporter-like_ATP-bd"/>
</dbReference>
<dbReference type="InterPro" id="IPR027417">
    <property type="entry name" value="P-loop_NTPase"/>
</dbReference>
<accession>A0A9P7HQR2</accession>
<feature type="domain" description="ABC transporter" evidence="11">
    <location>
        <begin position="626"/>
        <end position="865"/>
    </location>
</feature>
<dbReference type="InterPro" id="IPR017871">
    <property type="entry name" value="ABC_transporter-like_CS"/>
</dbReference>
<dbReference type="SMART" id="SM00382">
    <property type="entry name" value="AAA"/>
    <property type="match status" value="2"/>
</dbReference>
<name>A0A9P7HQR2_9HYPO</name>
<feature type="transmembrane region" description="Helical" evidence="10">
    <location>
        <begin position="423"/>
        <end position="441"/>
    </location>
</feature>
<feature type="transmembrane region" description="Helical" evidence="10">
    <location>
        <begin position="961"/>
        <end position="978"/>
    </location>
</feature>
<dbReference type="EMBL" id="JADFTT010000248">
    <property type="protein sequence ID" value="KAG5764443.1"/>
    <property type="molecule type" value="Genomic_DNA"/>
</dbReference>
<dbReference type="InterPro" id="IPR013525">
    <property type="entry name" value="ABC2_TM"/>
</dbReference>
<evidence type="ECO:0000256" key="1">
    <source>
        <dbReference type="ARBA" id="ARBA00004141"/>
    </source>
</evidence>
<feature type="transmembrane region" description="Helical" evidence="10">
    <location>
        <begin position="1029"/>
        <end position="1053"/>
    </location>
</feature>
<proteinExistence type="inferred from homology"/>
<dbReference type="PANTHER" id="PTHR19241">
    <property type="entry name" value="ATP-BINDING CASSETTE TRANSPORTER"/>
    <property type="match status" value="1"/>
</dbReference>
<dbReference type="PROSITE" id="PS00211">
    <property type="entry name" value="ABC_TRANSPORTER_1"/>
    <property type="match status" value="1"/>
</dbReference>
<evidence type="ECO:0000256" key="2">
    <source>
        <dbReference type="ARBA" id="ARBA00006012"/>
    </source>
</evidence>
<dbReference type="Gene3D" id="3.40.50.300">
    <property type="entry name" value="P-loop containing nucleotide triphosphate hydrolases"/>
    <property type="match status" value="2"/>
</dbReference>
<keyword evidence="5" id="KW-0547">Nucleotide-binding</keyword>
<evidence type="ECO:0000259" key="11">
    <source>
        <dbReference type="PROSITE" id="PS50893"/>
    </source>
</evidence>
<sequence>MLLVLGRPGSGCSTFLRTIASRSNLATTGDLEYANVSSSVFKRDHARETIYLPEEDRHIASLTVRQTIQFALRNSLPTDARNTKLVASLVDVIAKICGLSHALDTPVGGAFSPGVSGGERKRVSIAEVLAAGSSVQCFDNSTRGLDSSTALDFVKALRAFTDIGHKTTLATLYQAVEEIYRNFDKVVVLSEGHEAFFGSTSEAWSYFSNLGFIPIPGQTTAEFLATVTDPEERRAIPGSEADSIKSSADLAAAFRRSNNYARLVSEIDEYRERQGQADALLPSYSYRLSLPSQVKESLTREYQLVKGQRRVYYIKWITTIILCLVCGSMYFNIENNAQGAFTRGGILYFALILNGWLQFPELFDAYTNRPVLERQANLHLTRPAAVALARFLIDLPLIAFQHILFTLVFYFLSRLQVEAGKFFFFYLTLFISTVCFSNLLRMFAYFVGTLDDCFRYGGFSCTVLLLFAGFLIPPNDMSPAFGWLHHINPMFYGFENLFSSEFSGLNLSCHDSLIPAQGVAGHQTCAVRGALPGQTSVPGLQYAESFGFSYSHRWRNIGIMIAIGLAYLVAGIFGSEVMSFAPNGGAPLVFAKRRDSSNPDSHDVEKSAPSSGHASVLSSRIGQVALKWNQLSVDIGDSHILKNISGYVRRGELTALCGASGAGKTTLLTALSQTNFAGSIVGGEVLVDDQPPSSSYRKTVGFAQQMDLHDGTATVREALEFSALLRQPKHYSRAEKLAYVSKVLDLLDLNDVQDALIGEDGGGLGVERLKRVTIGVELAARPEILFADEPTSGLDSQGASRIVHYLNTLARQGQAIVVTIHQPSALVFSQFDNLLALSSEGNQLYFGKVTEALPYFARNGATCPEGANPGEFILETVGAGVNARTSDKGSNWASTWAASSEATAIGREIAISSDTPKGLSPAIDEESTSDHNASVVLQTLLLTKRMLLNQWRSPPYIYSKIWVHVISAILVGFTFFQIGTSPQDLQNRMFSVFFILFLCNAIVNVILARYFFASLYWQFREGPSHAYGWIAFVSSTILSEIPGAILVTVLYFVIWYFPAGLPLDQAGYIFLFLLLYG</sequence>
<feature type="transmembrane region" description="Helical" evidence="10">
    <location>
        <begin position="312"/>
        <end position="333"/>
    </location>
</feature>
<keyword evidence="7 10" id="KW-1133">Transmembrane helix</keyword>
<dbReference type="Pfam" id="PF01061">
    <property type="entry name" value="ABC2_membrane"/>
    <property type="match status" value="2"/>
</dbReference>
<evidence type="ECO:0000313" key="12">
    <source>
        <dbReference type="EMBL" id="KAG5764443.1"/>
    </source>
</evidence>
<dbReference type="OrthoDB" id="245989at2759"/>
<reference evidence="12" key="2">
    <citation type="submission" date="2020-10" db="EMBL/GenBank/DDBJ databases">
        <authorList>
            <person name="Peck L.D."/>
            <person name="Nowell R.W."/>
            <person name="Flood J."/>
            <person name="Ryan M.J."/>
            <person name="Barraclough T.G."/>
        </authorList>
    </citation>
    <scope>NUCLEOTIDE SEQUENCE</scope>
    <source>
        <strain evidence="12">IMI 127659i</strain>
    </source>
</reference>
<comment type="similarity">
    <text evidence="2">Belongs to the ABC transporter superfamily. ABCG family. PDR (TC 3.A.1.205) subfamily.</text>
</comment>
<feature type="compositionally biased region" description="Basic and acidic residues" evidence="9">
    <location>
        <begin position="592"/>
        <end position="606"/>
    </location>
</feature>
<dbReference type="AlphaFoldDB" id="A0A9P7HQR2"/>
<feature type="transmembrane region" description="Helical" evidence="10">
    <location>
        <begin position="453"/>
        <end position="472"/>
    </location>
</feature>
<dbReference type="InterPro" id="IPR003593">
    <property type="entry name" value="AAA+_ATPase"/>
</dbReference>
<dbReference type="GO" id="GO:0005524">
    <property type="term" value="F:ATP binding"/>
    <property type="evidence" value="ECO:0007669"/>
    <property type="project" value="UniProtKB-KW"/>
</dbReference>
<dbReference type="Proteomes" id="UP000750502">
    <property type="component" value="Unassembled WGS sequence"/>
</dbReference>
<evidence type="ECO:0000313" key="13">
    <source>
        <dbReference type="Proteomes" id="UP000750502"/>
    </source>
</evidence>